<gene>
    <name evidence="2" type="primary">106058232</name>
</gene>
<keyword evidence="1" id="KW-1133">Transmembrane helix</keyword>
<protein>
    <submittedName>
        <fullName evidence="2">Uncharacterized protein</fullName>
    </submittedName>
</protein>
<keyword evidence="1" id="KW-0812">Transmembrane</keyword>
<dbReference type="KEGG" id="bgt:106058232"/>
<dbReference type="VEuPathDB" id="VectorBase:BGLAX_032178"/>
<reference evidence="2" key="1">
    <citation type="submission" date="2020-05" db="UniProtKB">
        <authorList>
            <consortium name="EnsemblMetazoa"/>
        </authorList>
    </citation>
    <scope>IDENTIFICATION</scope>
    <source>
        <strain evidence="2">BB02</strain>
    </source>
</reference>
<evidence type="ECO:0000313" key="2">
    <source>
        <dbReference type="EnsemblMetazoa" id="BGLB018489-PA"/>
    </source>
</evidence>
<dbReference type="EnsemblMetazoa" id="BGLB018489-RA">
    <property type="protein sequence ID" value="BGLB018489-PA"/>
    <property type="gene ID" value="BGLB018489"/>
</dbReference>
<accession>A0A2C9KEU8</accession>
<keyword evidence="1" id="KW-0472">Membrane</keyword>
<dbReference type="AlphaFoldDB" id="A0A2C9KEU8"/>
<sequence>MTQLCYTNPGKHKDLLCHYKSNTNLNDYGDGALWMRVHIICPSDPLATTPAMTSIASTSDASFISSEATSVAPQSTQTSWFSTASTQTSLTSMSTQSSTQQIVETSTSNDTQSLCPISCHVRCSPNTNISIEIKVYKEQIRQELLVNTNSLSKTIRTKTSAPDPRPTARVTGGVAIAVVVVITVCLLSGDVVTLSCFIYLKFKGNSLLTMQ</sequence>
<evidence type="ECO:0000256" key="1">
    <source>
        <dbReference type="SAM" id="Phobius"/>
    </source>
</evidence>
<name>A0A2C9KEU8_BIOGL</name>
<proteinExistence type="predicted"/>
<feature type="transmembrane region" description="Helical" evidence="1">
    <location>
        <begin position="174"/>
        <end position="200"/>
    </location>
</feature>
<dbReference type="VEuPathDB" id="VectorBase:BGLB018489"/>
<dbReference type="Proteomes" id="UP000076420">
    <property type="component" value="Unassembled WGS sequence"/>
</dbReference>
<organism evidence="2 3">
    <name type="scientific">Biomphalaria glabrata</name>
    <name type="common">Bloodfluke planorb</name>
    <name type="synonym">Freshwater snail</name>
    <dbReference type="NCBI Taxonomy" id="6526"/>
    <lineage>
        <taxon>Eukaryota</taxon>
        <taxon>Metazoa</taxon>
        <taxon>Spiralia</taxon>
        <taxon>Lophotrochozoa</taxon>
        <taxon>Mollusca</taxon>
        <taxon>Gastropoda</taxon>
        <taxon>Heterobranchia</taxon>
        <taxon>Euthyneura</taxon>
        <taxon>Panpulmonata</taxon>
        <taxon>Hygrophila</taxon>
        <taxon>Lymnaeoidea</taxon>
        <taxon>Planorbidae</taxon>
        <taxon>Biomphalaria</taxon>
    </lineage>
</organism>
<evidence type="ECO:0000313" key="3">
    <source>
        <dbReference type="Proteomes" id="UP000076420"/>
    </source>
</evidence>